<evidence type="ECO:0000256" key="10">
    <source>
        <dbReference type="ARBA" id="ARBA00022989"/>
    </source>
</evidence>
<keyword evidence="7" id="KW-0732">Signal</keyword>
<keyword evidence="4 14" id="KW-0245">EGF-like domain</keyword>
<dbReference type="Gene3D" id="2.10.25.10">
    <property type="entry name" value="Laminin"/>
    <property type="match status" value="12"/>
</dbReference>
<feature type="domain" description="EGF-like" evidence="16">
    <location>
        <begin position="244"/>
        <end position="276"/>
    </location>
</feature>
<keyword evidence="11 15" id="KW-0472">Membrane</keyword>
<dbReference type="FunFam" id="2.10.25.10:FF:000391">
    <property type="entry name" value="Weary, isoform C"/>
    <property type="match status" value="1"/>
</dbReference>
<feature type="disulfide bond" evidence="14">
    <location>
        <begin position="90"/>
        <end position="99"/>
    </location>
</feature>
<feature type="domain" description="EGF-like" evidence="16">
    <location>
        <begin position="463"/>
        <end position="498"/>
    </location>
</feature>
<dbReference type="GO" id="GO:0005886">
    <property type="term" value="C:plasma membrane"/>
    <property type="evidence" value="ECO:0007669"/>
    <property type="project" value="UniProtKB-SubCell"/>
</dbReference>
<feature type="domain" description="EGF-like" evidence="16">
    <location>
        <begin position="426"/>
        <end position="462"/>
    </location>
</feature>
<evidence type="ECO:0000256" key="5">
    <source>
        <dbReference type="ARBA" id="ARBA00022692"/>
    </source>
</evidence>
<evidence type="ECO:0000256" key="2">
    <source>
        <dbReference type="ARBA" id="ARBA00022473"/>
    </source>
</evidence>
<evidence type="ECO:0000313" key="18">
    <source>
        <dbReference type="Proteomes" id="UP000886998"/>
    </source>
</evidence>
<keyword evidence="3" id="KW-1003">Cell membrane</keyword>
<evidence type="ECO:0000256" key="13">
    <source>
        <dbReference type="ARBA" id="ARBA00023180"/>
    </source>
</evidence>
<dbReference type="SMART" id="SM00179">
    <property type="entry name" value="EGF_CA"/>
    <property type="match status" value="12"/>
</dbReference>
<keyword evidence="18" id="KW-1185">Reference proteome</keyword>
<feature type="disulfide bond" evidence="14">
    <location>
        <begin position="488"/>
        <end position="497"/>
    </location>
</feature>
<evidence type="ECO:0000256" key="4">
    <source>
        <dbReference type="ARBA" id="ARBA00022536"/>
    </source>
</evidence>
<evidence type="ECO:0000259" key="16">
    <source>
        <dbReference type="PROSITE" id="PS50026"/>
    </source>
</evidence>
<dbReference type="GO" id="GO:0005509">
    <property type="term" value="F:calcium ion binding"/>
    <property type="evidence" value="ECO:0007669"/>
    <property type="project" value="InterPro"/>
</dbReference>
<comment type="caution">
    <text evidence="17">The sequence shown here is derived from an EMBL/GenBank/DDBJ whole genome shotgun (WGS) entry which is preliminary data.</text>
</comment>
<dbReference type="PANTHER" id="PTHR24049:SF22">
    <property type="entry name" value="DROSOPHILA CRUMBS HOMOLOG"/>
    <property type="match status" value="1"/>
</dbReference>
<dbReference type="GO" id="GO:0007157">
    <property type="term" value="P:heterophilic cell-cell adhesion via plasma membrane cell adhesion molecules"/>
    <property type="evidence" value="ECO:0007669"/>
    <property type="project" value="TreeGrafter"/>
</dbReference>
<feature type="domain" description="EGF-like" evidence="16">
    <location>
        <begin position="318"/>
        <end position="354"/>
    </location>
</feature>
<evidence type="ECO:0000256" key="15">
    <source>
        <dbReference type="SAM" id="Phobius"/>
    </source>
</evidence>
<protein>
    <submittedName>
        <fullName evidence="17">Neurogenic locus notch 1</fullName>
    </submittedName>
</protein>
<dbReference type="InterPro" id="IPR000742">
    <property type="entry name" value="EGF"/>
</dbReference>
<keyword evidence="12 14" id="KW-1015">Disulfide bond</keyword>
<dbReference type="Pfam" id="PF12661">
    <property type="entry name" value="hEGF"/>
    <property type="match status" value="1"/>
</dbReference>
<name>A0A8X6YRD3_9ARAC</name>
<feature type="disulfide bond" evidence="14">
    <location>
        <begin position="526"/>
        <end position="535"/>
    </location>
</feature>
<keyword evidence="9" id="KW-0106">Calcium</keyword>
<dbReference type="Proteomes" id="UP000886998">
    <property type="component" value="Unassembled WGS sequence"/>
</dbReference>
<accession>A0A8X6YRD3</accession>
<feature type="domain" description="EGF-like" evidence="16">
    <location>
        <begin position="207"/>
        <end position="243"/>
    </location>
</feature>
<dbReference type="PROSITE" id="PS00022">
    <property type="entry name" value="EGF_1"/>
    <property type="match status" value="8"/>
</dbReference>
<feature type="domain" description="EGF-like" evidence="16">
    <location>
        <begin position="391"/>
        <end position="423"/>
    </location>
</feature>
<dbReference type="GO" id="GO:0048056">
    <property type="term" value="P:R3/R4 cell differentiation"/>
    <property type="evidence" value="ECO:0007669"/>
    <property type="project" value="UniProtKB-ARBA"/>
</dbReference>
<evidence type="ECO:0000313" key="17">
    <source>
        <dbReference type="EMBL" id="GFY77786.1"/>
    </source>
</evidence>
<feature type="disulfide bond" evidence="14">
    <location>
        <begin position="305"/>
        <end position="314"/>
    </location>
</feature>
<feature type="domain" description="EGF-like" evidence="16">
    <location>
        <begin position="172"/>
        <end position="204"/>
    </location>
</feature>
<dbReference type="PROSITE" id="PS01186">
    <property type="entry name" value="EGF_2"/>
    <property type="match status" value="4"/>
</dbReference>
<dbReference type="PANTHER" id="PTHR24049">
    <property type="entry name" value="CRUMBS FAMILY MEMBER"/>
    <property type="match status" value="1"/>
</dbReference>
<feature type="disulfide bond" evidence="14">
    <location>
        <begin position="233"/>
        <end position="242"/>
    </location>
</feature>
<dbReference type="InterPro" id="IPR051022">
    <property type="entry name" value="Notch_Cell-Fate_Det"/>
</dbReference>
<dbReference type="SMART" id="SM00181">
    <property type="entry name" value="EGF"/>
    <property type="match status" value="13"/>
</dbReference>
<feature type="domain" description="EGF-like" evidence="16">
    <location>
        <begin position="355"/>
        <end position="390"/>
    </location>
</feature>
<dbReference type="GO" id="GO:0016318">
    <property type="term" value="P:ommatidial rotation"/>
    <property type="evidence" value="ECO:0007669"/>
    <property type="project" value="UniProtKB-ARBA"/>
</dbReference>
<dbReference type="Pfam" id="PF00008">
    <property type="entry name" value="EGF"/>
    <property type="match status" value="9"/>
</dbReference>
<dbReference type="InterPro" id="IPR013032">
    <property type="entry name" value="EGF-like_CS"/>
</dbReference>
<feature type="domain" description="EGF-like" evidence="16">
    <location>
        <begin position="279"/>
        <end position="315"/>
    </location>
</feature>
<dbReference type="GO" id="GO:0045197">
    <property type="term" value="P:establishment or maintenance of epithelial cell apical/basal polarity"/>
    <property type="evidence" value="ECO:0007669"/>
    <property type="project" value="TreeGrafter"/>
</dbReference>
<dbReference type="FunFam" id="2.10.25.10:FF:000659">
    <property type="entry name" value="Crumbs cell polarity complex component 2b"/>
    <property type="match status" value="2"/>
</dbReference>
<dbReference type="GO" id="GO:0007154">
    <property type="term" value="P:cell communication"/>
    <property type="evidence" value="ECO:0007669"/>
    <property type="project" value="UniProtKB-ARBA"/>
</dbReference>
<feature type="disulfide bond" evidence="14">
    <location>
        <begin position="344"/>
        <end position="353"/>
    </location>
</feature>
<dbReference type="GO" id="GO:0032991">
    <property type="term" value="C:protein-containing complex"/>
    <property type="evidence" value="ECO:0007669"/>
    <property type="project" value="TreeGrafter"/>
</dbReference>
<dbReference type="CDD" id="cd00054">
    <property type="entry name" value="EGF_CA"/>
    <property type="match status" value="7"/>
</dbReference>
<reference evidence="17" key="1">
    <citation type="submission" date="2020-08" db="EMBL/GenBank/DDBJ databases">
        <title>Multicomponent nature underlies the extraordinary mechanical properties of spider dragline silk.</title>
        <authorList>
            <person name="Kono N."/>
            <person name="Nakamura H."/>
            <person name="Mori M."/>
            <person name="Yoshida Y."/>
            <person name="Ohtoshi R."/>
            <person name="Malay A.D."/>
            <person name="Moran D.A.P."/>
            <person name="Tomita M."/>
            <person name="Numata K."/>
            <person name="Arakawa K."/>
        </authorList>
    </citation>
    <scope>NUCLEOTIDE SEQUENCE</scope>
</reference>
<feature type="domain" description="EGF-like" evidence="16">
    <location>
        <begin position="584"/>
        <end position="614"/>
    </location>
</feature>
<dbReference type="GO" id="GO:0007409">
    <property type="term" value="P:axonogenesis"/>
    <property type="evidence" value="ECO:0007669"/>
    <property type="project" value="UniProtKB-ARBA"/>
</dbReference>
<evidence type="ECO:0000256" key="11">
    <source>
        <dbReference type="ARBA" id="ARBA00023136"/>
    </source>
</evidence>
<evidence type="ECO:0000256" key="1">
    <source>
        <dbReference type="ARBA" id="ARBA00004251"/>
    </source>
</evidence>
<feature type="domain" description="EGF-like" evidence="16">
    <location>
        <begin position="64"/>
        <end position="100"/>
    </location>
</feature>
<dbReference type="FunFam" id="2.10.25.10:FF:000012">
    <property type="entry name" value="Delta-like protein"/>
    <property type="match status" value="1"/>
</dbReference>
<dbReference type="EMBL" id="BMAV01022648">
    <property type="protein sequence ID" value="GFY77786.1"/>
    <property type="molecule type" value="Genomic_DNA"/>
</dbReference>
<keyword evidence="6" id="KW-0479">Metal-binding</keyword>
<dbReference type="GO" id="GO:0023052">
    <property type="term" value="P:signaling"/>
    <property type="evidence" value="ECO:0007669"/>
    <property type="project" value="UniProtKB-ARBA"/>
</dbReference>
<dbReference type="PROSITE" id="PS50026">
    <property type="entry name" value="EGF_3"/>
    <property type="match status" value="12"/>
</dbReference>
<dbReference type="SUPFAM" id="SSF57196">
    <property type="entry name" value="EGF/Laminin"/>
    <property type="match status" value="12"/>
</dbReference>
<comment type="caution">
    <text evidence="14">Lacks conserved residue(s) required for the propagation of feature annotation.</text>
</comment>
<feature type="disulfide bond" evidence="14">
    <location>
        <begin position="604"/>
        <end position="613"/>
    </location>
</feature>
<evidence type="ECO:0000256" key="9">
    <source>
        <dbReference type="ARBA" id="ARBA00022837"/>
    </source>
</evidence>
<evidence type="ECO:0000256" key="6">
    <source>
        <dbReference type="ARBA" id="ARBA00022723"/>
    </source>
</evidence>
<dbReference type="AlphaFoldDB" id="A0A8X6YRD3"/>
<dbReference type="InterPro" id="IPR001881">
    <property type="entry name" value="EGF-like_Ca-bd_dom"/>
</dbReference>
<evidence type="ECO:0000256" key="14">
    <source>
        <dbReference type="PROSITE-ProRule" id="PRU00076"/>
    </source>
</evidence>
<sequence length="654" mass="71735">MSSRSVITQDSQSVFASGQNFRLNTNATVIKNLPTEKFDELQHELMSNTVGQQETNLNDSTVPDEHPCHPNPCKNGGICSVRGNNFSCECSGKYFGNNCERKCECENGKCRLTESAKEVCDCYPEYGIYYENFCKACDCGDWINCTFHRGLFTDDMICLCPDGKKLRNTKCPDPCSENPCKNGGTCRVEKDTFQCDCPTSYSGMTCEKDPCSESPCLNGGTCRVEKNTFQCDCPISYSGATCEKDPCSEHPCLNGGLCIVAGDSFLCNCRTSYYGILCEKGPCSENPCLNGGECEMSGDSFLCKCPNAFSGIICEKEHIDPCSENPCLNGGECVVSGDSFLCKCPTPYSGITCEKDPCSEHPCLNGGECIVFGDSFLCKCPTPYSGITCEKDPCSEHPCLNGGECVVSDDSFLCKCPTPYSGITCEKDPCSEHPCLNGGECVVSGDSFLCKCPTPYSGITCEKDPCSEHPCLNGGECVVSDDSFLCKCPTPYSGITCEKATCYRDEDCTNGTICTSMEKGKRLCQCPPNFRGEMCEINVLCESLYRKCEEMGAVCVVRDLKAYCECPPGKQLDLRSIQCKDICDPRKCVHGKCEVVELDYKCRCDEGYVGVHCEEKVKTLSKNSVRWLIVFISVNTIVCLLLFGIFCLLFCRRK</sequence>
<organism evidence="17 18">
    <name type="scientific">Trichonephila inaurata madagascariensis</name>
    <dbReference type="NCBI Taxonomy" id="2747483"/>
    <lineage>
        <taxon>Eukaryota</taxon>
        <taxon>Metazoa</taxon>
        <taxon>Ecdysozoa</taxon>
        <taxon>Arthropoda</taxon>
        <taxon>Chelicerata</taxon>
        <taxon>Arachnida</taxon>
        <taxon>Araneae</taxon>
        <taxon>Araneomorphae</taxon>
        <taxon>Entelegynae</taxon>
        <taxon>Araneoidea</taxon>
        <taxon>Nephilidae</taxon>
        <taxon>Trichonephila</taxon>
        <taxon>Trichonephila inaurata</taxon>
    </lineage>
</organism>
<evidence type="ECO:0000256" key="7">
    <source>
        <dbReference type="ARBA" id="ARBA00022729"/>
    </source>
</evidence>
<comment type="subcellular location">
    <subcellularLocation>
        <location evidence="1">Cell membrane</location>
        <topology evidence="1">Single-pass type I membrane protein</topology>
    </subcellularLocation>
</comment>
<keyword evidence="10 15" id="KW-1133">Transmembrane helix</keyword>
<feature type="disulfide bond" evidence="14">
    <location>
        <begin position="452"/>
        <end position="461"/>
    </location>
</feature>
<proteinExistence type="predicted"/>
<gene>
    <name evidence="17" type="primary">notch1a</name>
    <name evidence="17" type="ORF">TNIN_455091</name>
</gene>
<keyword evidence="5 15" id="KW-0812">Transmembrane</keyword>
<evidence type="ECO:0000256" key="12">
    <source>
        <dbReference type="ARBA" id="ARBA00023157"/>
    </source>
</evidence>
<evidence type="ECO:0000256" key="3">
    <source>
        <dbReference type="ARBA" id="ARBA00022475"/>
    </source>
</evidence>
<feature type="domain" description="EGF-like" evidence="16">
    <location>
        <begin position="504"/>
        <end position="536"/>
    </location>
</feature>
<evidence type="ECO:0000256" key="8">
    <source>
        <dbReference type="ARBA" id="ARBA00022737"/>
    </source>
</evidence>
<keyword evidence="8" id="KW-0677">Repeat</keyword>
<keyword evidence="13" id="KW-0325">Glycoprotein</keyword>
<feature type="disulfide bond" evidence="14">
    <location>
        <begin position="380"/>
        <end position="389"/>
    </location>
</feature>
<feature type="transmembrane region" description="Helical" evidence="15">
    <location>
        <begin position="627"/>
        <end position="651"/>
    </location>
</feature>
<dbReference type="OrthoDB" id="9975987at2759"/>
<dbReference type="FunFam" id="2.10.25.10:FF:000095">
    <property type="entry name" value="Notch, isoform B"/>
    <property type="match status" value="4"/>
</dbReference>
<keyword evidence="2" id="KW-0217">Developmental protein</keyword>
<dbReference type="GO" id="GO:0050769">
    <property type="term" value="P:positive regulation of neurogenesis"/>
    <property type="evidence" value="ECO:0007669"/>
    <property type="project" value="UniProtKB-ARBA"/>
</dbReference>